<keyword evidence="2" id="KW-0227">DNA damage</keyword>
<feature type="compositionally biased region" description="Low complexity" evidence="7">
    <location>
        <begin position="294"/>
        <end position="304"/>
    </location>
</feature>
<dbReference type="GO" id="GO:0003697">
    <property type="term" value="F:single-stranded DNA binding"/>
    <property type="evidence" value="ECO:0007669"/>
    <property type="project" value="UniProtKB-ARBA"/>
</dbReference>
<reference evidence="8" key="1">
    <citation type="submission" date="2022-03" db="EMBL/GenBank/DDBJ databases">
        <authorList>
            <person name="Legras J.-L."/>
            <person name="Devillers H."/>
            <person name="Grondin C."/>
        </authorList>
    </citation>
    <scope>NUCLEOTIDE SEQUENCE</scope>
    <source>
        <strain evidence="8">CLIB 1423</strain>
    </source>
</reference>
<gene>
    <name evidence="8" type="ORF">CLIB1423_04S03664</name>
</gene>
<evidence type="ECO:0000256" key="3">
    <source>
        <dbReference type="ARBA" id="ARBA00023172"/>
    </source>
</evidence>
<name>A0A9P0QLZ9_9ASCO</name>
<feature type="compositionally biased region" description="Basic and acidic residues" evidence="7">
    <location>
        <begin position="526"/>
        <end position="536"/>
    </location>
</feature>
<keyword evidence="3" id="KW-0233">DNA recombination</keyword>
<accession>A0A9P0QLZ9</accession>
<dbReference type="GO" id="GO:0006312">
    <property type="term" value="P:mitotic recombination"/>
    <property type="evidence" value="ECO:0007669"/>
    <property type="project" value="TreeGrafter"/>
</dbReference>
<dbReference type="EMBL" id="CAKXYY010000004">
    <property type="protein sequence ID" value="CAH2351685.1"/>
    <property type="molecule type" value="Genomic_DNA"/>
</dbReference>
<keyword evidence="4" id="KW-0234">DNA repair</keyword>
<organism evidence="8 9">
    <name type="scientific">[Candida] railenensis</name>
    <dbReference type="NCBI Taxonomy" id="45579"/>
    <lineage>
        <taxon>Eukaryota</taxon>
        <taxon>Fungi</taxon>
        <taxon>Dikarya</taxon>
        <taxon>Ascomycota</taxon>
        <taxon>Saccharomycotina</taxon>
        <taxon>Pichiomycetes</taxon>
        <taxon>Debaryomycetaceae</taxon>
        <taxon>Kurtzmaniella</taxon>
    </lineage>
</organism>
<feature type="compositionally biased region" description="Low complexity" evidence="7">
    <location>
        <begin position="265"/>
        <end position="280"/>
    </location>
</feature>
<evidence type="ECO:0000256" key="6">
    <source>
        <dbReference type="ARBA" id="ARBA00041062"/>
    </source>
</evidence>
<dbReference type="GO" id="GO:0000724">
    <property type="term" value="P:double-strand break repair via homologous recombination"/>
    <property type="evidence" value="ECO:0007669"/>
    <property type="project" value="TreeGrafter"/>
</dbReference>
<evidence type="ECO:0000256" key="5">
    <source>
        <dbReference type="ARBA" id="ARBA00037138"/>
    </source>
</evidence>
<proteinExistence type="inferred from homology"/>
<dbReference type="FunFam" id="3.30.390.80:FF:000001">
    <property type="entry name" value="DNA repair protein RAD52 homolog"/>
    <property type="match status" value="1"/>
</dbReference>
<feature type="compositionally biased region" description="Basic and acidic residues" evidence="7">
    <location>
        <begin position="203"/>
        <end position="236"/>
    </location>
</feature>
<evidence type="ECO:0000256" key="1">
    <source>
        <dbReference type="ARBA" id="ARBA00006638"/>
    </source>
</evidence>
<evidence type="ECO:0000256" key="4">
    <source>
        <dbReference type="ARBA" id="ARBA00023204"/>
    </source>
</evidence>
<dbReference type="InterPro" id="IPR042525">
    <property type="entry name" value="Rad52_Rad59_Rad22_sf"/>
</dbReference>
<evidence type="ECO:0000256" key="2">
    <source>
        <dbReference type="ARBA" id="ARBA00022763"/>
    </source>
</evidence>
<dbReference type="GO" id="GO:0005634">
    <property type="term" value="C:nucleus"/>
    <property type="evidence" value="ECO:0007669"/>
    <property type="project" value="TreeGrafter"/>
</dbReference>
<feature type="compositionally biased region" description="Polar residues" evidence="7">
    <location>
        <begin position="471"/>
        <end position="497"/>
    </location>
</feature>
<dbReference type="PANTHER" id="PTHR12132">
    <property type="entry name" value="DNA REPAIR AND RECOMBINATION PROTEIN RAD52, RAD59"/>
    <property type="match status" value="1"/>
</dbReference>
<keyword evidence="9" id="KW-1185">Reference proteome</keyword>
<dbReference type="SUPFAM" id="SSF54768">
    <property type="entry name" value="dsRNA-binding domain-like"/>
    <property type="match status" value="1"/>
</dbReference>
<dbReference type="Proteomes" id="UP000837801">
    <property type="component" value="Unassembled WGS sequence"/>
</dbReference>
<dbReference type="PANTHER" id="PTHR12132:SF1">
    <property type="entry name" value="DNA REPAIR PROTEIN RAD52 HOMOLOG"/>
    <property type="match status" value="1"/>
</dbReference>
<dbReference type="Gene3D" id="3.30.390.80">
    <property type="entry name" value="DNA repair protein Rad52/59/22"/>
    <property type="match status" value="1"/>
</dbReference>
<feature type="region of interest" description="Disordered" evidence="7">
    <location>
        <begin position="203"/>
        <end position="308"/>
    </location>
</feature>
<dbReference type="AlphaFoldDB" id="A0A9P0QLZ9"/>
<comment type="caution">
    <text evidence="8">The sequence shown here is derived from an EMBL/GenBank/DDBJ whole genome shotgun (WGS) entry which is preliminary data.</text>
</comment>
<protein>
    <recommendedName>
        <fullName evidence="6">DNA repair and recombination protein RAD52</fullName>
    </recommendedName>
</protein>
<sequence length="536" mass="59044">MSNQNFRNGGPTNGLPSSTPNYKFTPFNETKYKPNGAQSQAFKSIPYTVEEHKRISEALDKVLGPEYVSFRPGGGGQKVSYIEGWKALNLANEIFGFNGWCSELISSQVDYFDTHGNTGRISMGLSVVVRITIRDGTYHEDFGYGYIENAKNKAMAFEKCKKEAFTDGLKRCLRCFGNVLGNCLYDRTIIPKIQKVKLPPTELDHSHFHRDPLVVERERKRQRVESSSKLELHQEPKSTQAQVDHKQQQQKNHANGAAASTITPTGTASSSGSVIGSTSSMRPPDKPKTRKSSSDPPSNDQPNQGYDIAVDDFDDSFVFSDDNPPIDDDKMSQNDGLDEYELEMLLSKNMEQGGVEDPAIIARSLKYAQPPTKTPKNLTNANANADTSSESIAITDKNIDEPDIIPEMVTFVSAKAADLIRKNPIALDDPSKVPQFDPKFVSSSMRRTVDPTKSTPIKRTTNQPVPARSPLANNATPINPGTSSIATSPSNNESTTPVLGKRLLGLPPSQRSAYKRTHSTRSQSLVDKENQPETSQ</sequence>
<dbReference type="InterPro" id="IPR007232">
    <property type="entry name" value="Rad52_Rad59_Rad22"/>
</dbReference>
<dbReference type="GO" id="GO:0045002">
    <property type="term" value="P:double-strand break repair via single-strand annealing"/>
    <property type="evidence" value="ECO:0007669"/>
    <property type="project" value="TreeGrafter"/>
</dbReference>
<evidence type="ECO:0000313" key="9">
    <source>
        <dbReference type="Proteomes" id="UP000837801"/>
    </source>
</evidence>
<feature type="region of interest" description="Disordered" evidence="7">
    <location>
        <begin position="1"/>
        <end position="35"/>
    </location>
</feature>
<dbReference type="OrthoDB" id="206565at2759"/>
<dbReference type="InterPro" id="IPR041247">
    <property type="entry name" value="Rad52_fam"/>
</dbReference>
<dbReference type="Pfam" id="PF04098">
    <property type="entry name" value="Rad52_Rad22"/>
    <property type="match status" value="1"/>
</dbReference>
<comment type="function">
    <text evidence="5">Involved in DNA double-strand break (DSB) repair and recombination. Promotes the annealing of complementary single-stranded DNA and by stimulation of the RAD51 recombinase.</text>
</comment>
<evidence type="ECO:0000256" key="7">
    <source>
        <dbReference type="SAM" id="MobiDB-lite"/>
    </source>
</evidence>
<feature type="region of interest" description="Disordered" evidence="7">
    <location>
        <begin position="426"/>
        <end position="536"/>
    </location>
</feature>
<evidence type="ECO:0000313" key="8">
    <source>
        <dbReference type="EMBL" id="CAH2351685.1"/>
    </source>
</evidence>
<comment type="similarity">
    <text evidence="1">Belongs to the RAD52 family.</text>
</comment>
<feature type="compositionally biased region" description="Polar residues" evidence="7">
    <location>
        <begin position="441"/>
        <end position="464"/>
    </location>
</feature>